<evidence type="ECO:0000313" key="2">
    <source>
        <dbReference type="EMBL" id="PPS15100.1"/>
    </source>
</evidence>
<dbReference type="AlphaFoldDB" id="A0A2P5YHN0"/>
<evidence type="ECO:0000313" key="3">
    <source>
        <dbReference type="Proteomes" id="UP000239757"/>
    </source>
</evidence>
<dbReference type="Proteomes" id="UP000239757">
    <property type="component" value="Unassembled WGS sequence"/>
</dbReference>
<proteinExistence type="predicted"/>
<feature type="region of interest" description="Disordered" evidence="1">
    <location>
        <begin position="1"/>
        <end position="50"/>
    </location>
</feature>
<name>A0A2P5YHN0_GOSBA</name>
<protein>
    <submittedName>
        <fullName evidence="2">Uncharacterized protein</fullName>
    </submittedName>
</protein>
<sequence length="191" mass="21477">MGEANGTRHSRATRSCEPTHPRYPVVFRGKKTSVPHSKKRKGASSSAGPTMKIHHPLLQFLRGPQEELFQILRARPLIVGRCIDWAAVEQVQLTVMMNYDDPGMVQFHLGGLVHQLNVLEFSTALGSYTEEFKEENDLDTLTRHIHFSPSKCWHTLAPSAASYNPSRSKASVLLPSLRYLHAILAHTITER</sequence>
<evidence type="ECO:0000256" key="1">
    <source>
        <dbReference type="SAM" id="MobiDB-lite"/>
    </source>
</evidence>
<reference evidence="2 3" key="1">
    <citation type="submission" date="2015-01" db="EMBL/GenBank/DDBJ databases">
        <title>Genome of allotetraploid Gossypium barbadense reveals genomic plasticity and fiber elongation in cotton evolution.</title>
        <authorList>
            <person name="Chen X."/>
            <person name="Liu X."/>
            <person name="Zhao B."/>
            <person name="Zheng H."/>
            <person name="Hu Y."/>
            <person name="Lu G."/>
            <person name="Yang C."/>
            <person name="Chen J."/>
            <person name="Shan C."/>
            <person name="Zhang L."/>
            <person name="Zhou Y."/>
            <person name="Wang L."/>
            <person name="Guo W."/>
            <person name="Bai Y."/>
            <person name="Ruan J."/>
            <person name="Shangguan X."/>
            <person name="Mao Y."/>
            <person name="Jiang J."/>
            <person name="Zhu Y."/>
            <person name="Lei J."/>
            <person name="Kang H."/>
            <person name="Chen S."/>
            <person name="He X."/>
            <person name="Wang R."/>
            <person name="Wang Y."/>
            <person name="Chen J."/>
            <person name="Wang L."/>
            <person name="Yu S."/>
            <person name="Wang B."/>
            <person name="Wei J."/>
            <person name="Song S."/>
            <person name="Lu X."/>
            <person name="Gao Z."/>
            <person name="Gu W."/>
            <person name="Deng X."/>
            <person name="Ma D."/>
            <person name="Wang S."/>
            <person name="Liang W."/>
            <person name="Fang L."/>
            <person name="Cai C."/>
            <person name="Zhu X."/>
            <person name="Zhou B."/>
            <person name="Zhang Y."/>
            <person name="Chen Z."/>
            <person name="Xu S."/>
            <person name="Zhu R."/>
            <person name="Wang S."/>
            <person name="Zhang T."/>
            <person name="Zhao G."/>
        </authorList>
    </citation>
    <scope>NUCLEOTIDE SEQUENCE [LARGE SCALE GENOMIC DNA]</scope>
    <source>
        <strain evidence="3">cv. Xinhai21</strain>
        <tissue evidence="2">Leaf</tissue>
    </source>
</reference>
<dbReference type="EMBL" id="KZ663192">
    <property type="protein sequence ID" value="PPS15100.1"/>
    <property type="molecule type" value="Genomic_DNA"/>
</dbReference>
<dbReference type="OrthoDB" id="10371812at2759"/>
<accession>A0A2P5YHN0</accession>
<gene>
    <name evidence="2" type="ORF">GOBAR_AA05473</name>
</gene>
<feature type="compositionally biased region" description="Basic residues" evidence="1">
    <location>
        <begin position="28"/>
        <end position="42"/>
    </location>
</feature>
<organism evidence="2 3">
    <name type="scientific">Gossypium barbadense</name>
    <name type="common">Sea Island cotton</name>
    <name type="synonym">Hibiscus barbadensis</name>
    <dbReference type="NCBI Taxonomy" id="3634"/>
    <lineage>
        <taxon>Eukaryota</taxon>
        <taxon>Viridiplantae</taxon>
        <taxon>Streptophyta</taxon>
        <taxon>Embryophyta</taxon>
        <taxon>Tracheophyta</taxon>
        <taxon>Spermatophyta</taxon>
        <taxon>Magnoliopsida</taxon>
        <taxon>eudicotyledons</taxon>
        <taxon>Gunneridae</taxon>
        <taxon>Pentapetalae</taxon>
        <taxon>rosids</taxon>
        <taxon>malvids</taxon>
        <taxon>Malvales</taxon>
        <taxon>Malvaceae</taxon>
        <taxon>Malvoideae</taxon>
        <taxon>Gossypium</taxon>
    </lineage>
</organism>